<dbReference type="AlphaFoldDB" id="Q6EQ00"/>
<gene>
    <name evidence="1" type="primary">P0014G10.30</name>
</gene>
<evidence type="ECO:0000313" key="2">
    <source>
        <dbReference type="Proteomes" id="UP000000763"/>
    </source>
</evidence>
<proteinExistence type="predicted"/>
<evidence type="ECO:0000313" key="1">
    <source>
        <dbReference type="EMBL" id="BAD29270.1"/>
    </source>
</evidence>
<dbReference type="EMBL" id="AP005784">
    <property type="protein sequence ID" value="BAD29270.1"/>
    <property type="molecule type" value="Genomic_DNA"/>
</dbReference>
<reference evidence="2" key="1">
    <citation type="journal article" date="2005" name="Nature">
        <title>The map-based sequence of the rice genome.</title>
        <authorList>
            <consortium name="International rice genome sequencing project (IRGSP)"/>
            <person name="Matsumoto T."/>
            <person name="Wu J."/>
            <person name="Kanamori H."/>
            <person name="Katayose Y."/>
            <person name="Fujisawa M."/>
            <person name="Namiki N."/>
            <person name="Mizuno H."/>
            <person name="Yamamoto K."/>
            <person name="Antonio B.A."/>
            <person name="Baba T."/>
            <person name="Sakata K."/>
            <person name="Nagamura Y."/>
            <person name="Aoki H."/>
            <person name="Arikawa K."/>
            <person name="Arita K."/>
            <person name="Bito T."/>
            <person name="Chiden Y."/>
            <person name="Fujitsuka N."/>
            <person name="Fukunaka R."/>
            <person name="Hamada M."/>
            <person name="Harada C."/>
            <person name="Hayashi A."/>
            <person name="Hijishita S."/>
            <person name="Honda M."/>
            <person name="Hosokawa S."/>
            <person name="Ichikawa Y."/>
            <person name="Idonuma A."/>
            <person name="Iijima M."/>
            <person name="Ikeda M."/>
            <person name="Ikeno M."/>
            <person name="Ito K."/>
            <person name="Ito S."/>
            <person name="Ito T."/>
            <person name="Ito Y."/>
            <person name="Ito Y."/>
            <person name="Iwabuchi A."/>
            <person name="Kamiya K."/>
            <person name="Karasawa W."/>
            <person name="Kurita K."/>
            <person name="Katagiri S."/>
            <person name="Kikuta A."/>
            <person name="Kobayashi H."/>
            <person name="Kobayashi N."/>
            <person name="Machita K."/>
            <person name="Maehara T."/>
            <person name="Masukawa M."/>
            <person name="Mizubayashi T."/>
            <person name="Mukai Y."/>
            <person name="Nagasaki H."/>
            <person name="Nagata Y."/>
            <person name="Naito S."/>
            <person name="Nakashima M."/>
            <person name="Nakama Y."/>
            <person name="Nakamichi Y."/>
            <person name="Nakamura M."/>
            <person name="Meguro A."/>
            <person name="Negishi M."/>
            <person name="Ohta I."/>
            <person name="Ohta T."/>
            <person name="Okamoto M."/>
            <person name="Ono N."/>
            <person name="Saji S."/>
            <person name="Sakaguchi M."/>
            <person name="Sakai K."/>
            <person name="Shibata M."/>
            <person name="Shimokawa T."/>
            <person name="Song J."/>
            <person name="Takazaki Y."/>
            <person name="Terasawa K."/>
            <person name="Tsugane M."/>
            <person name="Tsuji K."/>
            <person name="Ueda S."/>
            <person name="Waki K."/>
            <person name="Yamagata H."/>
            <person name="Yamamoto M."/>
            <person name="Yamamoto S."/>
            <person name="Yamane H."/>
            <person name="Yoshiki S."/>
            <person name="Yoshihara R."/>
            <person name="Yukawa K."/>
            <person name="Zhong H."/>
            <person name="Yano M."/>
            <person name="Yuan Q."/>
            <person name="Ouyang S."/>
            <person name="Liu J."/>
            <person name="Jones K.M."/>
            <person name="Gansberger K."/>
            <person name="Moffat K."/>
            <person name="Hill J."/>
            <person name="Bera J."/>
            <person name="Fadrosh D."/>
            <person name="Jin S."/>
            <person name="Johri S."/>
            <person name="Kim M."/>
            <person name="Overton L."/>
            <person name="Reardon M."/>
            <person name="Tsitrin T."/>
            <person name="Vuong H."/>
            <person name="Weaver B."/>
            <person name="Ciecko A."/>
            <person name="Tallon L."/>
            <person name="Jackson J."/>
            <person name="Pai G."/>
            <person name="Aken S.V."/>
            <person name="Utterback T."/>
            <person name="Reidmuller S."/>
            <person name="Feldblyum T."/>
            <person name="Hsiao J."/>
            <person name="Zismann V."/>
            <person name="Iobst S."/>
            <person name="de Vazeille A.R."/>
            <person name="Buell C.R."/>
            <person name="Ying K."/>
            <person name="Li Y."/>
            <person name="Lu T."/>
            <person name="Huang Y."/>
            <person name="Zhao Q."/>
            <person name="Feng Q."/>
            <person name="Zhang L."/>
            <person name="Zhu J."/>
            <person name="Weng Q."/>
            <person name="Mu J."/>
            <person name="Lu Y."/>
            <person name="Fan D."/>
            <person name="Liu Y."/>
            <person name="Guan J."/>
            <person name="Zhang Y."/>
            <person name="Yu S."/>
            <person name="Liu X."/>
            <person name="Zhang Y."/>
            <person name="Hong G."/>
            <person name="Han B."/>
            <person name="Choisne N."/>
            <person name="Demange N."/>
            <person name="Orjeda G."/>
            <person name="Samain S."/>
            <person name="Cattolico L."/>
            <person name="Pelletier E."/>
            <person name="Couloux A."/>
            <person name="Segurens B."/>
            <person name="Wincker P."/>
            <person name="D'Hont A."/>
            <person name="Scarpelli C."/>
            <person name="Weissenbach J."/>
            <person name="Salanoubat M."/>
            <person name="Quetier F."/>
            <person name="Yu Y."/>
            <person name="Kim H.R."/>
            <person name="Rambo T."/>
            <person name="Currie J."/>
            <person name="Collura K."/>
            <person name="Luo M."/>
            <person name="Yang T."/>
            <person name="Ammiraju J.S.S."/>
            <person name="Engler F."/>
            <person name="Soderlund C."/>
            <person name="Wing R.A."/>
            <person name="Palmer L.E."/>
            <person name="de la Bastide M."/>
            <person name="Spiegel L."/>
            <person name="Nascimento L."/>
            <person name="Zutavern T."/>
            <person name="O'Shaughnessy A."/>
            <person name="Dike S."/>
            <person name="Dedhia N."/>
            <person name="Preston R."/>
            <person name="Balija V."/>
            <person name="McCombie W.R."/>
            <person name="Chow T."/>
            <person name="Chen H."/>
            <person name="Chung M."/>
            <person name="Chen C."/>
            <person name="Shaw J."/>
            <person name="Wu H."/>
            <person name="Hsiao K."/>
            <person name="Chao Y."/>
            <person name="Chu M."/>
            <person name="Cheng C."/>
            <person name="Hour A."/>
            <person name="Lee P."/>
            <person name="Lin S."/>
            <person name="Lin Y."/>
            <person name="Liou J."/>
            <person name="Liu S."/>
            <person name="Hsing Y."/>
            <person name="Raghuvanshi S."/>
            <person name="Mohanty A."/>
            <person name="Bharti A.K."/>
            <person name="Gaur A."/>
            <person name="Gupta V."/>
            <person name="Kumar D."/>
            <person name="Ravi V."/>
            <person name="Vij S."/>
            <person name="Kapur A."/>
            <person name="Khurana P."/>
            <person name="Khurana P."/>
            <person name="Khurana J.P."/>
            <person name="Tyagi A.K."/>
            <person name="Gaikwad K."/>
            <person name="Singh A."/>
            <person name="Dalal V."/>
            <person name="Srivastava S."/>
            <person name="Dixit A."/>
            <person name="Pal A.K."/>
            <person name="Ghazi I.A."/>
            <person name="Yadav M."/>
            <person name="Pandit A."/>
            <person name="Bhargava A."/>
            <person name="Sureshbabu K."/>
            <person name="Batra K."/>
            <person name="Sharma T.R."/>
            <person name="Mohapatra T."/>
            <person name="Singh N.K."/>
            <person name="Messing J."/>
            <person name="Nelson A.B."/>
            <person name="Fuks G."/>
            <person name="Kavchok S."/>
            <person name="Keizer G."/>
            <person name="Linton E."/>
            <person name="Llaca V."/>
            <person name="Song R."/>
            <person name="Tanyolac B."/>
            <person name="Young S."/>
            <person name="Ho-Il K."/>
            <person name="Hahn J.H."/>
            <person name="Sangsakoo G."/>
            <person name="Vanavichit A."/>
            <person name="de Mattos Luiz.A.T."/>
            <person name="Zimmer P.D."/>
            <person name="Malone G."/>
            <person name="Dellagostin O."/>
            <person name="de Oliveira A.C."/>
            <person name="Bevan M."/>
            <person name="Bancroft I."/>
            <person name="Minx P."/>
            <person name="Cordum H."/>
            <person name="Wilson R."/>
            <person name="Cheng Z."/>
            <person name="Jin W."/>
            <person name="Jiang J."/>
            <person name="Leong S.A."/>
            <person name="Iwama H."/>
            <person name="Gojobori T."/>
            <person name="Itoh T."/>
            <person name="Niimura Y."/>
            <person name="Fujii Y."/>
            <person name="Habara T."/>
            <person name="Sakai H."/>
            <person name="Sato Y."/>
            <person name="Wilson G."/>
            <person name="Kumar K."/>
            <person name="McCouch S."/>
            <person name="Juretic N."/>
            <person name="Hoen D."/>
            <person name="Wright S."/>
            <person name="Bruskiewich R."/>
            <person name="Bureau T."/>
            <person name="Miyao A."/>
            <person name="Hirochika H."/>
            <person name="Nishikawa T."/>
            <person name="Kadowaki K."/>
            <person name="Sugiura M."/>
            <person name="Burr B."/>
            <person name="Sasaki T."/>
        </authorList>
    </citation>
    <scope>NUCLEOTIDE SEQUENCE [LARGE SCALE GENOMIC DNA]</scope>
    <source>
        <strain evidence="2">cv. Nipponbare</strain>
    </source>
</reference>
<sequence length="133" mass="14431">MWGPSVSDKDILHYYPLAKTQKSGGDRGGRRCSACAGGGGDLGRSGSEWLWRALSKATTLGEMVGSRSSGLLAHAGAWMRRHLGRQLEDGVRAHRRLSHGLELPSSCLIREGNEATSSGCGRPTVFGVRRWRR</sequence>
<dbReference type="Proteomes" id="UP000000763">
    <property type="component" value="Chromosome 9"/>
</dbReference>
<reference evidence="2" key="2">
    <citation type="journal article" date="2008" name="Nucleic Acids Res.">
        <title>The rice annotation project database (RAP-DB): 2008 update.</title>
        <authorList>
            <consortium name="The rice annotation project (RAP)"/>
        </authorList>
    </citation>
    <scope>GENOME REANNOTATION</scope>
    <source>
        <strain evidence="2">cv. Nipponbare</strain>
    </source>
</reference>
<organism evidence="1 2">
    <name type="scientific">Oryza sativa subsp. japonica</name>
    <name type="common">Rice</name>
    <dbReference type="NCBI Taxonomy" id="39947"/>
    <lineage>
        <taxon>Eukaryota</taxon>
        <taxon>Viridiplantae</taxon>
        <taxon>Streptophyta</taxon>
        <taxon>Embryophyta</taxon>
        <taxon>Tracheophyta</taxon>
        <taxon>Spermatophyta</taxon>
        <taxon>Magnoliopsida</taxon>
        <taxon>Liliopsida</taxon>
        <taxon>Poales</taxon>
        <taxon>Poaceae</taxon>
        <taxon>BOP clade</taxon>
        <taxon>Oryzoideae</taxon>
        <taxon>Oryzeae</taxon>
        <taxon>Oryzinae</taxon>
        <taxon>Oryza</taxon>
        <taxon>Oryza sativa</taxon>
    </lineage>
</organism>
<accession>Q6EQ00</accession>
<name>Q6EQ00_ORYSJ</name>
<protein>
    <submittedName>
        <fullName evidence="1">Uncharacterized protein</fullName>
    </submittedName>
</protein>